<evidence type="ECO:0000256" key="6">
    <source>
        <dbReference type="ARBA" id="ARBA00022984"/>
    </source>
</evidence>
<evidence type="ECO:0000313" key="18">
    <source>
        <dbReference type="EMBL" id="HJD31685.1"/>
    </source>
</evidence>
<dbReference type="GO" id="GO:0008955">
    <property type="term" value="F:peptidoglycan glycosyltransferase activity"/>
    <property type="evidence" value="ECO:0007669"/>
    <property type="project" value="UniProtKB-EC"/>
</dbReference>
<feature type="transmembrane region" description="Helical" evidence="17">
    <location>
        <begin position="54"/>
        <end position="73"/>
    </location>
</feature>
<feature type="transmembrane region" description="Helical" evidence="17">
    <location>
        <begin position="281"/>
        <end position="307"/>
    </location>
</feature>
<evidence type="ECO:0000256" key="12">
    <source>
        <dbReference type="ARBA" id="ARBA00041185"/>
    </source>
</evidence>
<proteinExistence type="inferred from homology"/>
<feature type="transmembrane region" description="Helical" evidence="17">
    <location>
        <begin position="319"/>
        <end position="344"/>
    </location>
</feature>
<comment type="similarity">
    <text evidence="11">Belongs to the SEDS family. FtsW subfamily.</text>
</comment>
<dbReference type="EMBL" id="DWUW01000197">
    <property type="protein sequence ID" value="HJD31685.1"/>
    <property type="molecule type" value="Genomic_DNA"/>
</dbReference>
<reference evidence="18" key="2">
    <citation type="submission" date="2021-04" db="EMBL/GenBank/DDBJ databases">
        <authorList>
            <person name="Gilroy R."/>
        </authorList>
    </citation>
    <scope>NUCLEOTIDE SEQUENCE</scope>
    <source>
        <strain evidence="18">ChiHjej8B7-25341</strain>
    </source>
</reference>
<evidence type="ECO:0000256" key="9">
    <source>
        <dbReference type="ARBA" id="ARBA00032370"/>
    </source>
</evidence>
<keyword evidence="4 17" id="KW-0812">Transmembrane</keyword>
<keyword evidence="6" id="KW-0573">Peptidoglycan synthesis</keyword>
<feature type="transmembrane region" description="Helical" evidence="17">
    <location>
        <begin position="12"/>
        <end position="34"/>
    </location>
</feature>
<evidence type="ECO:0000256" key="17">
    <source>
        <dbReference type="SAM" id="Phobius"/>
    </source>
</evidence>
<dbReference type="Proteomes" id="UP000823851">
    <property type="component" value="Unassembled WGS sequence"/>
</dbReference>
<feature type="transmembrane region" description="Helical" evidence="17">
    <location>
        <begin position="85"/>
        <end position="104"/>
    </location>
</feature>
<evidence type="ECO:0000256" key="2">
    <source>
        <dbReference type="ARBA" id="ARBA00022676"/>
    </source>
</evidence>
<evidence type="ECO:0000256" key="11">
    <source>
        <dbReference type="ARBA" id="ARBA00038053"/>
    </source>
</evidence>
<organism evidence="18 19">
    <name type="scientific">Candidatus Eisenbergiella stercorigallinarum</name>
    <dbReference type="NCBI Taxonomy" id="2838557"/>
    <lineage>
        <taxon>Bacteria</taxon>
        <taxon>Bacillati</taxon>
        <taxon>Bacillota</taxon>
        <taxon>Clostridia</taxon>
        <taxon>Lachnospirales</taxon>
        <taxon>Lachnospiraceae</taxon>
        <taxon>Eisenbergiella</taxon>
    </lineage>
</organism>
<dbReference type="GO" id="GO:0005886">
    <property type="term" value="C:plasma membrane"/>
    <property type="evidence" value="ECO:0007669"/>
    <property type="project" value="TreeGrafter"/>
</dbReference>
<feature type="transmembrane region" description="Helical" evidence="17">
    <location>
        <begin position="147"/>
        <end position="165"/>
    </location>
</feature>
<keyword evidence="7 17" id="KW-1133">Transmembrane helix</keyword>
<keyword evidence="5" id="KW-0133">Cell shape</keyword>
<evidence type="ECO:0000256" key="1">
    <source>
        <dbReference type="ARBA" id="ARBA00004141"/>
    </source>
</evidence>
<evidence type="ECO:0000256" key="5">
    <source>
        <dbReference type="ARBA" id="ARBA00022960"/>
    </source>
</evidence>
<dbReference type="GO" id="GO:0051301">
    <property type="term" value="P:cell division"/>
    <property type="evidence" value="ECO:0007669"/>
    <property type="project" value="InterPro"/>
</dbReference>
<evidence type="ECO:0000256" key="13">
    <source>
        <dbReference type="ARBA" id="ARBA00041418"/>
    </source>
</evidence>
<dbReference type="InterPro" id="IPR001182">
    <property type="entry name" value="FtsW/RodA"/>
</dbReference>
<keyword evidence="8 17" id="KW-0472">Membrane</keyword>
<dbReference type="GO" id="GO:0032153">
    <property type="term" value="C:cell division site"/>
    <property type="evidence" value="ECO:0007669"/>
    <property type="project" value="TreeGrafter"/>
</dbReference>
<name>A0A9D2R0A7_9FIRM</name>
<evidence type="ECO:0000256" key="15">
    <source>
        <dbReference type="ARBA" id="ARBA00049902"/>
    </source>
</evidence>
<evidence type="ECO:0000256" key="16">
    <source>
        <dbReference type="ARBA" id="ARBA00049966"/>
    </source>
</evidence>
<keyword evidence="3" id="KW-0808">Transferase</keyword>
<accession>A0A9D2R0A7</accession>
<gene>
    <name evidence="18" type="ORF">H9912_07060</name>
</gene>
<feature type="transmembrane region" description="Helical" evidence="17">
    <location>
        <begin position="356"/>
        <end position="378"/>
    </location>
</feature>
<feature type="transmembrane region" description="Helical" evidence="17">
    <location>
        <begin position="171"/>
        <end position="188"/>
    </location>
</feature>
<keyword evidence="2" id="KW-0328">Glycosyltransferase</keyword>
<comment type="subcellular location">
    <subcellularLocation>
        <location evidence="1">Membrane</location>
        <topology evidence="1">Multi-pass membrane protein</topology>
    </subcellularLocation>
</comment>
<dbReference type="Pfam" id="PF01098">
    <property type="entry name" value="FTSW_RODA_SPOVE"/>
    <property type="match status" value="1"/>
</dbReference>
<sequence>MATRKRKKQGDYFFDYTLLFIVLFLLGFGLIMVYSTSFYDASMTASLNYDGAYYLKHQAMAAVLGLAAMMVVSRIPYHFWEHFALLGYLVSAVLIALVLTPLGITANGATRWLNLGVSVQPAEIAKLCMILFLASFICKIGKGIRSFRGFFLVLALPLPICLMVWQITDNMSSAIIIFGIAFLMLFVASPEYKRFLLLGAAGIAVAVFAVFAILQMDRMGNSLDFRSNRILAWLNPEQYATGTGFQTLQSLYAIGSGGIFGKGLGQSMQKLGFLPEAQNDMIFSIICEELGLFGGIAVILLFILLCWRFMVIANNASDLFGALLVVGVMGHIAIQVILNIAVVTNTIPNTGISLPFISYGGSSVMFLLIEIGLVMSVARGIRLKAV</sequence>
<comment type="caution">
    <text evidence="18">The sequence shown here is derived from an EMBL/GenBank/DDBJ whole genome shotgun (WGS) entry which is preliminary data.</text>
</comment>
<dbReference type="PANTHER" id="PTHR30474">
    <property type="entry name" value="CELL CYCLE PROTEIN"/>
    <property type="match status" value="1"/>
</dbReference>
<reference evidence="18" key="1">
    <citation type="journal article" date="2021" name="PeerJ">
        <title>Extensive microbial diversity within the chicken gut microbiome revealed by metagenomics and culture.</title>
        <authorList>
            <person name="Gilroy R."/>
            <person name="Ravi A."/>
            <person name="Getino M."/>
            <person name="Pursley I."/>
            <person name="Horton D.L."/>
            <person name="Alikhan N.F."/>
            <person name="Baker D."/>
            <person name="Gharbi K."/>
            <person name="Hall N."/>
            <person name="Watson M."/>
            <person name="Adriaenssens E.M."/>
            <person name="Foster-Nyarko E."/>
            <person name="Jarju S."/>
            <person name="Secka A."/>
            <person name="Antonio M."/>
            <person name="Oren A."/>
            <person name="Chaudhuri R.R."/>
            <person name="La Ragione R."/>
            <person name="Hildebrand F."/>
            <person name="Pallen M.J."/>
        </authorList>
    </citation>
    <scope>NUCLEOTIDE SEQUENCE</scope>
    <source>
        <strain evidence="18">ChiHjej8B7-25341</strain>
    </source>
</reference>
<evidence type="ECO:0000256" key="4">
    <source>
        <dbReference type="ARBA" id="ARBA00022692"/>
    </source>
</evidence>
<dbReference type="PANTHER" id="PTHR30474:SF2">
    <property type="entry name" value="PEPTIDOGLYCAN GLYCOSYLTRANSFERASE FTSW-RELATED"/>
    <property type="match status" value="1"/>
</dbReference>
<comment type="function">
    <text evidence="16">Peptidoglycan polymerase that is essential for cell division.</text>
</comment>
<feature type="transmembrane region" description="Helical" evidence="17">
    <location>
        <begin position="124"/>
        <end position="140"/>
    </location>
</feature>
<dbReference type="GO" id="GO:0015648">
    <property type="term" value="F:lipid-linked peptidoglycan transporter activity"/>
    <property type="evidence" value="ECO:0007669"/>
    <property type="project" value="TreeGrafter"/>
</dbReference>
<dbReference type="GO" id="GO:0009252">
    <property type="term" value="P:peptidoglycan biosynthetic process"/>
    <property type="evidence" value="ECO:0007669"/>
    <property type="project" value="UniProtKB-KW"/>
</dbReference>
<protein>
    <recommendedName>
        <fullName evidence="12">Probable peptidoglycan glycosyltransferase FtsW</fullName>
        <ecNumber evidence="14">2.4.99.28</ecNumber>
    </recommendedName>
    <alternativeName>
        <fullName evidence="13">Cell division protein FtsW</fullName>
    </alternativeName>
    <alternativeName>
        <fullName evidence="10">Cell wall polymerase</fullName>
    </alternativeName>
    <alternativeName>
        <fullName evidence="9">Peptidoglycan polymerase</fullName>
    </alternativeName>
</protein>
<evidence type="ECO:0000313" key="19">
    <source>
        <dbReference type="Proteomes" id="UP000823851"/>
    </source>
</evidence>
<feature type="transmembrane region" description="Helical" evidence="17">
    <location>
        <begin position="195"/>
        <end position="214"/>
    </location>
</feature>
<evidence type="ECO:0000256" key="10">
    <source>
        <dbReference type="ARBA" id="ARBA00033270"/>
    </source>
</evidence>
<dbReference type="GO" id="GO:0008360">
    <property type="term" value="P:regulation of cell shape"/>
    <property type="evidence" value="ECO:0007669"/>
    <property type="project" value="UniProtKB-KW"/>
</dbReference>
<evidence type="ECO:0000256" key="8">
    <source>
        <dbReference type="ARBA" id="ARBA00023136"/>
    </source>
</evidence>
<evidence type="ECO:0000256" key="7">
    <source>
        <dbReference type="ARBA" id="ARBA00022989"/>
    </source>
</evidence>
<dbReference type="EC" id="2.4.99.28" evidence="14"/>
<evidence type="ECO:0000256" key="14">
    <source>
        <dbReference type="ARBA" id="ARBA00044770"/>
    </source>
</evidence>
<dbReference type="AlphaFoldDB" id="A0A9D2R0A7"/>
<evidence type="ECO:0000256" key="3">
    <source>
        <dbReference type="ARBA" id="ARBA00022679"/>
    </source>
</evidence>
<comment type="catalytic activity">
    <reaction evidence="15">
        <text>[GlcNAc-(1-&gt;4)-Mur2Ac(oyl-L-Ala-gamma-D-Glu-L-Lys-D-Ala-D-Ala)](n)-di-trans,octa-cis-undecaprenyl diphosphate + beta-D-GlcNAc-(1-&gt;4)-Mur2Ac(oyl-L-Ala-gamma-D-Glu-L-Lys-D-Ala-D-Ala)-di-trans,octa-cis-undecaprenyl diphosphate = [GlcNAc-(1-&gt;4)-Mur2Ac(oyl-L-Ala-gamma-D-Glu-L-Lys-D-Ala-D-Ala)](n+1)-di-trans,octa-cis-undecaprenyl diphosphate + di-trans,octa-cis-undecaprenyl diphosphate + H(+)</text>
        <dbReference type="Rhea" id="RHEA:23708"/>
        <dbReference type="Rhea" id="RHEA-COMP:9602"/>
        <dbReference type="Rhea" id="RHEA-COMP:9603"/>
        <dbReference type="ChEBI" id="CHEBI:15378"/>
        <dbReference type="ChEBI" id="CHEBI:58405"/>
        <dbReference type="ChEBI" id="CHEBI:60033"/>
        <dbReference type="ChEBI" id="CHEBI:78435"/>
        <dbReference type="EC" id="2.4.99.28"/>
    </reaction>
</comment>